<dbReference type="Gene3D" id="3.90.180.10">
    <property type="entry name" value="Medium-chain alcohol dehydrogenases, catalytic domain"/>
    <property type="match status" value="1"/>
</dbReference>
<dbReference type="InterPro" id="IPR036291">
    <property type="entry name" value="NAD(P)-bd_dom_sf"/>
</dbReference>
<organism evidence="8 9">
    <name type="scientific">Exophiala xenobiotica</name>
    <dbReference type="NCBI Taxonomy" id="348802"/>
    <lineage>
        <taxon>Eukaryota</taxon>
        <taxon>Fungi</taxon>
        <taxon>Dikarya</taxon>
        <taxon>Ascomycota</taxon>
        <taxon>Pezizomycotina</taxon>
        <taxon>Eurotiomycetes</taxon>
        <taxon>Chaetothyriomycetidae</taxon>
        <taxon>Chaetothyriales</taxon>
        <taxon>Herpotrichiellaceae</taxon>
        <taxon>Exophiala</taxon>
    </lineage>
</organism>
<evidence type="ECO:0000313" key="8">
    <source>
        <dbReference type="EMBL" id="KIW49470.1"/>
    </source>
</evidence>
<dbReference type="STRING" id="348802.A0A0D2E403"/>
<dbReference type="GO" id="GO:0005737">
    <property type="term" value="C:cytoplasm"/>
    <property type="evidence" value="ECO:0007669"/>
    <property type="project" value="TreeGrafter"/>
</dbReference>
<dbReference type="InterPro" id="IPR013154">
    <property type="entry name" value="ADH-like_N"/>
</dbReference>
<dbReference type="RefSeq" id="XP_013310054.1">
    <property type="nucleotide sequence ID" value="XM_013454600.1"/>
</dbReference>
<dbReference type="HOGENOM" id="CLU_026673_11_0_1"/>
<evidence type="ECO:0000313" key="9">
    <source>
        <dbReference type="Proteomes" id="UP000054342"/>
    </source>
</evidence>
<evidence type="ECO:0000256" key="2">
    <source>
        <dbReference type="ARBA" id="ARBA00008072"/>
    </source>
</evidence>
<comment type="similarity">
    <text evidence="2 6">Belongs to the zinc-containing alcohol dehydrogenase family.</text>
</comment>
<dbReference type="PROSITE" id="PS00059">
    <property type="entry name" value="ADH_ZINC"/>
    <property type="match status" value="1"/>
</dbReference>
<keyword evidence="9" id="KW-1185">Reference proteome</keyword>
<dbReference type="PANTHER" id="PTHR43161">
    <property type="entry name" value="SORBITOL DEHYDROGENASE"/>
    <property type="match status" value="1"/>
</dbReference>
<dbReference type="SUPFAM" id="SSF50129">
    <property type="entry name" value="GroES-like"/>
    <property type="match status" value="1"/>
</dbReference>
<protein>
    <recommendedName>
        <fullName evidence="7">Enoyl reductase (ER) domain-containing protein</fullName>
    </recommendedName>
</protein>
<keyword evidence="4 6" id="KW-0862">Zinc</keyword>
<dbReference type="Pfam" id="PF08240">
    <property type="entry name" value="ADH_N"/>
    <property type="match status" value="1"/>
</dbReference>
<accession>A0A0D2E403</accession>
<dbReference type="GO" id="GO:0000721">
    <property type="term" value="F:(R,R)-butanediol dehydrogenase activity"/>
    <property type="evidence" value="ECO:0007669"/>
    <property type="project" value="TreeGrafter"/>
</dbReference>
<dbReference type="GeneID" id="25333052"/>
<sequence>MATSGKEGTVKAVRYHGNKDIRVEDIPRQKDLGDHDVRLSPAWCGICGTDVHEYLHGPIFPPTREKPQPLTGESMPIVLGHEFAGTITEVGKAVQGLSIGDEVAVEGLLTDDTCYSCSIHKRNTCDKSAFLGLSTNPGGLCESILIPASTCHKLPPGLSLEVGALVEPLSVAWHAVSSSGITPRHSAIVFGAGPIGLATILVLKAKGINQILASEPSKSRHEQAKQLGASHTFNPINEDVIQEAKRICDGLGPDFAFDASGVQATLSSGLKTIRKYGTYYNIALWGKQPTVDMNELLFNGKTIKSDLSYSRGDYNAVITAIDEGRISLQELEYFVTARIDMKDLEEKGIKELINFKDKHIKILVRVDPAQPMTGALRK</sequence>
<dbReference type="PANTHER" id="PTHR43161:SF23">
    <property type="entry name" value="(R,R)-BUTANEDIOL DEHYDROGENASE-RELATED"/>
    <property type="match status" value="1"/>
</dbReference>
<dbReference type="GO" id="GO:0008270">
    <property type="term" value="F:zinc ion binding"/>
    <property type="evidence" value="ECO:0007669"/>
    <property type="project" value="InterPro"/>
</dbReference>
<dbReference type="Pfam" id="PF00107">
    <property type="entry name" value="ADH_zinc_N"/>
    <property type="match status" value="1"/>
</dbReference>
<evidence type="ECO:0000256" key="1">
    <source>
        <dbReference type="ARBA" id="ARBA00001947"/>
    </source>
</evidence>
<evidence type="ECO:0000259" key="7">
    <source>
        <dbReference type="SMART" id="SM00829"/>
    </source>
</evidence>
<dbReference type="InterPro" id="IPR002328">
    <property type="entry name" value="ADH_Zn_CS"/>
</dbReference>
<gene>
    <name evidence="8" type="ORF">PV05_11144</name>
</gene>
<name>A0A0D2E403_9EURO</name>
<dbReference type="OrthoDB" id="3941538at2759"/>
<dbReference type="SUPFAM" id="SSF51735">
    <property type="entry name" value="NAD(P)-binding Rossmann-fold domains"/>
    <property type="match status" value="1"/>
</dbReference>
<proteinExistence type="inferred from homology"/>
<comment type="cofactor">
    <cofactor evidence="1 6">
        <name>Zn(2+)</name>
        <dbReference type="ChEBI" id="CHEBI:29105"/>
    </cofactor>
</comment>
<keyword evidence="5" id="KW-0560">Oxidoreductase</keyword>
<dbReference type="InterPro" id="IPR013149">
    <property type="entry name" value="ADH-like_C"/>
</dbReference>
<evidence type="ECO:0000256" key="6">
    <source>
        <dbReference type="RuleBase" id="RU361277"/>
    </source>
</evidence>
<dbReference type="InterPro" id="IPR020843">
    <property type="entry name" value="ER"/>
</dbReference>
<dbReference type="EMBL" id="KN847323">
    <property type="protein sequence ID" value="KIW49470.1"/>
    <property type="molecule type" value="Genomic_DNA"/>
</dbReference>
<dbReference type="CDD" id="cd08233">
    <property type="entry name" value="butanediol_DH_like"/>
    <property type="match status" value="1"/>
</dbReference>
<dbReference type="AlphaFoldDB" id="A0A0D2E403"/>
<dbReference type="Gene3D" id="3.40.50.720">
    <property type="entry name" value="NAD(P)-binding Rossmann-like Domain"/>
    <property type="match status" value="1"/>
</dbReference>
<dbReference type="SMART" id="SM00829">
    <property type="entry name" value="PKS_ER"/>
    <property type="match status" value="1"/>
</dbReference>
<reference evidence="8 9" key="1">
    <citation type="submission" date="2015-01" db="EMBL/GenBank/DDBJ databases">
        <title>The Genome Sequence of Exophiala xenobiotica CBS118157.</title>
        <authorList>
            <consortium name="The Broad Institute Genomics Platform"/>
            <person name="Cuomo C."/>
            <person name="de Hoog S."/>
            <person name="Gorbushina A."/>
            <person name="Stielow B."/>
            <person name="Teixiera M."/>
            <person name="Abouelleil A."/>
            <person name="Chapman S.B."/>
            <person name="Priest M."/>
            <person name="Young S.K."/>
            <person name="Wortman J."/>
            <person name="Nusbaum C."/>
            <person name="Birren B."/>
        </authorList>
    </citation>
    <scope>NUCLEOTIDE SEQUENCE [LARGE SCALE GENOMIC DNA]</scope>
    <source>
        <strain evidence="8 9">CBS 118157</strain>
    </source>
</reference>
<dbReference type="GO" id="GO:0034079">
    <property type="term" value="P:butanediol biosynthetic process"/>
    <property type="evidence" value="ECO:0007669"/>
    <property type="project" value="TreeGrafter"/>
</dbReference>
<evidence type="ECO:0000256" key="3">
    <source>
        <dbReference type="ARBA" id="ARBA00022723"/>
    </source>
</evidence>
<evidence type="ECO:0000256" key="4">
    <source>
        <dbReference type="ARBA" id="ARBA00022833"/>
    </source>
</evidence>
<feature type="domain" description="Enoyl reductase (ER)" evidence="7">
    <location>
        <begin position="8"/>
        <end position="364"/>
    </location>
</feature>
<keyword evidence="3 6" id="KW-0479">Metal-binding</keyword>
<dbReference type="InterPro" id="IPR011032">
    <property type="entry name" value="GroES-like_sf"/>
</dbReference>
<evidence type="ECO:0000256" key="5">
    <source>
        <dbReference type="ARBA" id="ARBA00023002"/>
    </source>
</evidence>
<dbReference type="Proteomes" id="UP000054342">
    <property type="component" value="Unassembled WGS sequence"/>
</dbReference>